<keyword evidence="2" id="KW-0521">NADP</keyword>
<keyword evidence="3" id="KW-0560">Oxidoreductase</keyword>
<dbReference type="InterPro" id="IPR002347">
    <property type="entry name" value="SDR_fam"/>
</dbReference>
<dbReference type="PANTHER" id="PTHR43008:SF13">
    <property type="entry name" value="L-XYLULOSE REDUCTASE-RELATED"/>
    <property type="match status" value="1"/>
</dbReference>
<dbReference type="Pfam" id="PF00106">
    <property type="entry name" value="adh_short"/>
    <property type="match status" value="1"/>
</dbReference>
<dbReference type="Proteomes" id="UP000193144">
    <property type="component" value="Unassembled WGS sequence"/>
</dbReference>
<dbReference type="PROSITE" id="PS00061">
    <property type="entry name" value="ADH_SHORT"/>
    <property type="match status" value="1"/>
</dbReference>
<keyword evidence="6" id="KW-1185">Reference proteome</keyword>
<dbReference type="STRING" id="1231657.A0A1Y1ZE32"/>
<evidence type="ECO:0000313" key="5">
    <source>
        <dbReference type="EMBL" id="ORY08476.1"/>
    </source>
</evidence>
<dbReference type="PANTHER" id="PTHR43008">
    <property type="entry name" value="BENZIL REDUCTASE"/>
    <property type="match status" value="1"/>
</dbReference>
<evidence type="ECO:0000313" key="6">
    <source>
        <dbReference type="Proteomes" id="UP000193144"/>
    </source>
</evidence>
<comment type="similarity">
    <text evidence="1 4">Belongs to the short-chain dehydrogenases/reductases (SDR) family.</text>
</comment>
<evidence type="ECO:0000256" key="1">
    <source>
        <dbReference type="ARBA" id="ARBA00006484"/>
    </source>
</evidence>
<gene>
    <name evidence="5" type="ORF">BCR34DRAFT_630494</name>
</gene>
<dbReference type="EMBL" id="MCFA01000101">
    <property type="protein sequence ID" value="ORY08476.1"/>
    <property type="molecule type" value="Genomic_DNA"/>
</dbReference>
<dbReference type="InterPro" id="IPR036291">
    <property type="entry name" value="NAD(P)-bd_dom_sf"/>
</dbReference>
<protein>
    <submittedName>
        <fullName evidence="5">Short chain dehydrogenase</fullName>
    </submittedName>
</protein>
<organism evidence="5 6">
    <name type="scientific">Clohesyomyces aquaticus</name>
    <dbReference type="NCBI Taxonomy" id="1231657"/>
    <lineage>
        <taxon>Eukaryota</taxon>
        <taxon>Fungi</taxon>
        <taxon>Dikarya</taxon>
        <taxon>Ascomycota</taxon>
        <taxon>Pezizomycotina</taxon>
        <taxon>Dothideomycetes</taxon>
        <taxon>Pleosporomycetidae</taxon>
        <taxon>Pleosporales</taxon>
        <taxon>Lindgomycetaceae</taxon>
        <taxon>Clohesyomyces</taxon>
    </lineage>
</organism>
<evidence type="ECO:0000256" key="3">
    <source>
        <dbReference type="ARBA" id="ARBA00023002"/>
    </source>
</evidence>
<evidence type="ECO:0000256" key="4">
    <source>
        <dbReference type="RuleBase" id="RU000363"/>
    </source>
</evidence>
<proteinExistence type="inferred from homology"/>
<sequence length="233" mass="25154">MTEQNGVQKSIRAPNPPIEDSIFKMFPLDGETVIITGGAGGIGYEIARGLAEAGANIAIWYNSSKKAAELASTISSEFSVKTRTYQVPVENYLAVEKAVADVVQDFGRLDVMIANAGIATKAGGLDDKVEDWNRVRAIDFDGAYYCARAARLVFREQGYGNCIFTASMSGHAANVPQEQTCYNACKAGVIHLTKSLAVEWAKWGGRVNCVSPGYIDTAISGDCPFAMKEEWFS</sequence>
<dbReference type="OrthoDB" id="1888931at2759"/>
<dbReference type="GO" id="GO:0016616">
    <property type="term" value="F:oxidoreductase activity, acting on the CH-OH group of donors, NAD or NADP as acceptor"/>
    <property type="evidence" value="ECO:0007669"/>
    <property type="project" value="UniProtKB-ARBA"/>
</dbReference>
<dbReference type="PRINTS" id="PR00080">
    <property type="entry name" value="SDRFAMILY"/>
</dbReference>
<comment type="caution">
    <text evidence="5">The sequence shown here is derived from an EMBL/GenBank/DDBJ whole genome shotgun (WGS) entry which is preliminary data.</text>
</comment>
<dbReference type="SUPFAM" id="SSF51735">
    <property type="entry name" value="NAD(P)-binding Rossmann-fold domains"/>
    <property type="match status" value="1"/>
</dbReference>
<dbReference type="PRINTS" id="PR00081">
    <property type="entry name" value="GDHRDH"/>
</dbReference>
<reference evidence="5 6" key="1">
    <citation type="submission" date="2016-07" db="EMBL/GenBank/DDBJ databases">
        <title>Pervasive Adenine N6-methylation of Active Genes in Fungi.</title>
        <authorList>
            <consortium name="DOE Joint Genome Institute"/>
            <person name="Mondo S.J."/>
            <person name="Dannebaum R.O."/>
            <person name="Kuo R.C."/>
            <person name="Labutti K."/>
            <person name="Haridas S."/>
            <person name="Kuo A."/>
            <person name="Salamov A."/>
            <person name="Ahrendt S.R."/>
            <person name="Lipzen A."/>
            <person name="Sullivan W."/>
            <person name="Andreopoulos W.B."/>
            <person name="Clum A."/>
            <person name="Lindquist E."/>
            <person name="Daum C."/>
            <person name="Ramamoorthy G.K."/>
            <person name="Gryganskyi A."/>
            <person name="Culley D."/>
            <person name="Magnuson J.K."/>
            <person name="James T.Y."/>
            <person name="O'Malley M.A."/>
            <person name="Stajich J.E."/>
            <person name="Spatafora J.W."/>
            <person name="Visel A."/>
            <person name="Grigoriev I.V."/>
        </authorList>
    </citation>
    <scope>NUCLEOTIDE SEQUENCE [LARGE SCALE GENOMIC DNA]</scope>
    <source>
        <strain evidence="5 6">CBS 115471</strain>
    </source>
</reference>
<evidence type="ECO:0000256" key="2">
    <source>
        <dbReference type="ARBA" id="ARBA00022857"/>
    </source>
</evidence>
<dbReference type="GO" id="GO:0050664">
    <property type="term" value="F:oxidoreductase activity, acting on NAD(P)H, oxygen as acceptor"/>
    <property type="evidence" value="ECO:0007669"/>
    <property type="project" value="TreeGrafter"/>
</dbReference>
<name>A0A1Y1ZE32_9PLEO</name>
<dbReference type="Gene3D" id="3.40.50.720">
    <property type="entry name" value="NAD(P)-binding Rossmann-like Domain"/>
    <property type="match status" value="1"/>
</dbReference>
<dbReference type="AlphaFoldDB" id="A0A1Y1ZE32"/>
<accession>A0A1Y1ZE32</accession>
<dbReference type="InterPro" id="IPR020904">
    <property type="entry name" value="Sc_DH/Rdtase_CS"/>
</dbReference>